<evidence type="ECO:0000313" key="3">
    <source>
        <dbReference type="Proteomes" id="UP000747399"/>
    </source>
</evidence>
<sequence length="179" mass="19085">DNDNEGDDGDDDRDASRYTPPAPSQRHHACNRLLHGQSQNRWPLATATSLPSSLSLAPTMLVLPLPVPPPVHLLWPLSPRARSRSSTQAAIPQATFPPRDMVALMPPSPSLCSKSVNLVASACSSTAWRSPPPLQPPPPSPSQQLLQLSQCNPPWPLPPPSLLSPPPPPSLLSRSSVGP</sequence>
<keyword evidence="3" id="KW-1185">Reference proteome</keyword>
<protein>
    <submittedName>
        <fullName evidence="2">Uncharacterized protein</fullName>
    </submittedName>
</protein>
<organism evidence="2 3">
    <name type="scientific">Volvox africanus</name>
    <dbReference type="NCBI Taxonomy" id="51714"/>
    <lineage>
        <taxon>Eukaryota</taxon>
        <taxon>Viridiplantae</taxon>
        <taxon>Chlorophyta</taxon>
        <taxon>core chlorophytes</taxon>
        <taxon>Chlorophyceae</taxon>
        <taxon>CS clade</taxon>
        <taxon>Chlamydomonadales</taxon>
        <taxon>Volvocaceae</taxon>
        <taxon>Volvox</taxon>
    </lineage>
</organism>
<feature type="region of interest" description="Disordered" evidence="1">
    <location>
        <begin position="126"/>
        <end position="179"/>
    </location>
</feature>
<feature type="compositionally biased region" description="Pro residues" evidence="1">
    <location>
        <begin position="153"/>
        <end position="170"/>
    </location>
</feature>
<dbReference type="EMBL" id="BNCO01000044">
    <property type="protein sequence ID" value="GIL61217.1"/>
    <property type="molecule type" value="Genomic_DNA"/>
</dbReference>
<comment type="caution">
    <text evidence="2">The sequence shown here is derived from an EMBL/GenBank/DDBJ whole genome shotgun (WGS) entry which is preliminary data.</text>
</comment>
<feature type="non-terminal residue" evidence="2">
    <location>
        <position position="1"/>
    </location>
</feature>
<feature type="region of interest" description="Disordered" evidence="1">
    <location>
        <begin position="1"/>
        <end position="27"/>
    </location>
</feature>
<dbReference type="Proteomes" id="UP000747399">
    <property type="component" value="Unassembled WGS sequence"/>
</dbReference>
<proteinExistence type="predicted"/>
<dbReference type="AlphaFoldDB" id="A0A8J4BGU5"/>
<evidence type="ECO:0000313" key="2">
    <source>
        <dbReference type="EMBL" id="GIL61217.1"/>
    </source>
</evidence>
<gene>
    <name evidence="2" type="ORF">Vafri_15617</name>
</gene>
<feature type="compositionally biased region" description="Pro residues" evidence="1">
    <location>
        <begin position="130"/>
        <end position="141"/>
    </location>
</feature>
<name>A0A8J4BGU5_9CHLO</name>
<reference evidence="2" key="1">
    <citation type="journal article" date="2021" name="Proc. Natl. Acad. Sci. U.S.A.">
        <title>Three genomes in the algal genus Volvox reveal the fate of a haploid sex-determining region after a transition to homothallism.</title>
        <authorList>
            <person name="Yamamoto K."/>
            <person name="Hamaji T."/>
            <person name="Kawai-Toyooka H."/>
            <person name="Matsuzaki R."/>
            <person name="Takahashi F."/>
            <person name="Nishimura Y."/>
            <person name="Kawachi M."/>
            <person name="Noguchi H."/>
            <person name="Minakuchi Y."/>
            <person name="Umen J.G."/>
            <person name="Toyoda A."/>
            <person name="Nozaki H."/>
        </authorList>
    </citation>
    <scope>NUCLEOTIDE SEQUENCE</scope>
    <source>
        <strain evidence="2">NIES-3780</strain>
    </source>
</reference>
<accession>A0A8J4BGU5</accession>
<feature type="non-terminal residue" evidence="2">
    <location>
        <position position="179"/>
    </location>
</feature>
<evidence type="ECO:0000256" key="1">
    <source>
        <dbReference type="SAM" id="MobiDB-lite"/>
    </source>
</evidence>
<feature type="compositionally biased region" description="Acidic residues" evidence="1">
    <location>
        <begin position="1"/>
        <end position="13"/>
    </location>
</feature>